<dbReference type="Proteomes" id="UP000696294">
    <property type="component" value="Unassembled WGS sequence"/>
</dbReference>
<organism evidence="1 2">
    <name type="scientific">Nonomuraea composti</name>
    <dbReference type="NCBI Taxonomy" id="2720023"/>
    <lineage>
        <taxon>Bacteria</taxon>
        <taxon>Bacillati</taxon>
        <taxon>Actinomycetota</taxon>
        <taxon>Actinomycetes</taxon>
        <taxon>Streptosporangiales</taxon>
        <taxon>Streptosporangiaceae</taxon>
        <taxon>Nonomuraea</taxon>
    </lineage>
</organism>
<name>A0ABX1B0D9_9ACTN</name>
<sequence length="46" mass="5332">MTVGLLADGVGYSERAMFRQLSDLYAKLHVRNRMEALMYGRERGRL</sequence>
<evidence type="ECO:0000313" key="1">
    <source>
        <dbReference type="EMBL" id="NJP91315.1"/>
    </source>
</evidence>
<protein>
    <recommendedName>
        <fullName evidence="3">HTH luxR-type domain-containing protein</fullName>
    </recommendedName>
</protein>
<dbReference type="RefSeq" id="WP_168010718.1">
    <property type="nucleotide sequence ID" value="NZ_JAATEP010000011.1"/>
</dbReference>
<comment type="caution">
    <text evidence="1">The sequence shown here is derived from an EMBL/GenBank/DDBJ whole genome shotgun (WGS) entry which is preliminary data.</text>
</comment>
<gene>
    <name evidence="1" type="ORF">HCN51_17935</name>
</gene>
<evidence type="ECO:0008006" key="3">
    <source>
        <dbReference type="Google" id="ProtNLM"/>
    </source>
</evidence>
<dbReference type="Gene3D" id="1.10.10.10">
    <property type="entry name" value="Winged helix-like DNA-binding domain superfamily/Winged helix DNA-binding domain"/>
    <property type="match status" value="1"/>
</dbReference>
<dbReference type="InterPro" id="IPR036388">
    <property type="entry name" value="WH-like_DNA-bd_sf"/>
</dbReference>
<keyword evidence="2" id="KW-1185">Reference proteome</keyword>
<accession>A0ABX1B0D9</accession>
<proteinExistence type="predicted"/>
<dbReference type="EMBL" id="JAATEP010000011">
    <property type="protein sequence ID" value="NJP91315.1"/>
    <property type="molecule type" value="Genomic_DNA"/>
</dbReference>
<reference evidence="1 2" key="1">
    <citation type="submission" date="2020-03" db="EMBL/GenBank/DDBJ databases">
        <title>WGS of actinomycetes isolated from Thailand.</title>
        <authorList>
            <person name="Thawai C."/>
        </authorList>
    </citation>
    <scope>NUCLEOTIDE SEQUENCE [LARGE SCALE GENOMIC DNA]</scope>
    <source>
        <strain evidence="1 2">FMUSA5-5</strain>
    </source>
</reference>
<evidence type="ECO:0000313" key="2">
    <source>
        <dbReference type="Proteomes" id="UP000696294"/>
    </source>
</evidence>